<evidence type="ECO:0000313" key="5">
    <source>
        <dbReference type="Proteomes" id="UP000813824"/>
    </source>
</evidence>
<gene>
    <name evidence="4" type="ORF">BXZ70DRAFT_940409</name>
</gene>
<dbReference type="Pfam" id="PF00400">
    <property type="entry name" value="WD40"/>
    <property type="match status" value="4"/>
</dbReference>
<dbReference type="InterPro" id="IPR001680">
    <property type="entry name" value="WD40_rpt"/>
</dbReference>
<dbReference type="InterPro" id="IPR036322">
    <property type="entry name" value="WD40_repeat_dom_sf"/>
</dbReference>
<evidence type="ECO:0000256" key="2">
    <source>
        <dbReference type="ARBA" id="ARBA00022737"/>
    </source>
</evidence>
<dbReference type="PROSITE" id="PS00678">
    <property type="entry name" value="WD_REPEATS_1"/>
    <property type="match status" value="1"/>
</dbReference>
<keyword evidence="1 3" id="KW-0853">WD repeat</keyword>
<dbReference type="PANTHER" id="PTHR14604">
    <property type="entry name" value="WD40 REPEAT PF20"/>
    <property type="match status" value="1"/>
</dbReference>
<keyword evidence="2" id="KW-0677">Repeat</keyword>
<proteinExistence type="predicted"/>
<dbReference type="PROSITE" id="PS50294">
    <property type="entry name" value="WD_REPEATS_REGION"/>
    <property type="match status" value="1"/>
</dbReference>
<dbReference type="InterPro" id="IPR015943">
    <property type="entry name" value="WD40/YVTN_repeat-like_dom_sf"/>
</dbReference>
<protein>
    <submittedName>
        <fullName evidence="4">WD40 repeat-like protein</fullName>
    </submittedName>
</protein>
<dbReference type="Gene3D" id="2.130.10.10">
    <property type="entry name" value="YVTN repeat-like/Quinoprotein amine dehydrogenase"/>
    <property type="match status" value="2"/>
</dbReference>
<dbReference type="OrthoDB" id="10257301at2759"/>
<dbReference type="InterPro" id="IPR019775">
    <property type="entry name" value="WD40_repeat_CS"/>
</dbReference>
<dbReference type="InterPro" id="IPR050995">
    <property type="entry name" value="WD-F-box_domain-protein"/>
</dbReference>
<organism evidence="4 5">
    <name type="scientific">Cristinia sonorae</name>
    <dbReference type="NCBI Taxonomy" id="1940300"/>
    <lineage>
        <taxon>Eukaryota</taxon>
        <taxon>Fungi</taxon>
        <taxon>Dikarya</taxon>
        <taxon>Basidiomycota</taxon>
        <taxon>Agaricomycotina</taxon>
        <taxon>Agaricomycetes</taxon>
        <taxon>Agaricomycetidae</taxon>
        <taxon>Agaricales</taxon>
        <taxon>Pleurotineae</taxon>
        <taxon>Stephanosporaceae</taxon>
        <taxon>Cristinia</taxon>
    </lineage>
</organism>
<evidence type="ECO:0000256" key="1">
    <source>
        <dbReference type="ARBA" id="ARBA00022574"/>
    </source>
</evidence>
<dbReference type="EMBL" id="JAEVFJ010000017">
    <property type="protein sequence ID" value="KAH8100118.1"/>
    <property type="molecule type" value="Genomic_DNA"/>
</dbReference>
<feature type="repeat" description="WD" evidence="3">
    <location>
        <begin position="208"/>
        <end position="249"/>
    </location>
</feature>
<evidence type="ECO:0000256" key="3">
    <source>
        <dbReference type="PROSITE-ProRule" id="PRU00221"/>
    </source>
</evidence>
<keyword evidence="5" id="KW-1185">Reference proteome</keyword>
<dbReference type="PANTHER" id="PTHR14604:SF3">
    <property type="entry name" value="SPERM-ASSOCIATED ANTIGEN 16 PROTEIN"/>
    <property type="match status" value="1"/>
</dbReference>
<comment type="caution">
    <text evidence="4">The sequence shown here is derived from an EMBL/GenBank/DDBJ whole genome shotgun (WGS) entry which is preliminary data.</text>
</comment>
<evidence type="ECO:0000313" key="4">
    <source>
        <dbReference type="EMBL" id="KAH8100118.1"/>
    </source>
</evidence>
<accession>A0A8K0UNQ9</accession>
<dbReference type="AlphaFoldDB" id="A0A8K0UNQ9"/>
<dbReference type="Proteomes" id="UP000813824">
    <property type="component" value="Unassembled WGS sequence"/>
</dbReference>
<name>A0A8K0UNQ9_9AGAR</name>
<sequence length="453" mass="48175">MSSPIQLPIVTVQPDFDAVATDVRDGVVPDETFWVSCYKTGEPSVHGKVRAALDEKDRNLVQFEAQGGVEFEHVHEQVYTVACPELGAPRTRVTLPTRSFSDPLPVNAAGQRRRIAALDVAPDGSQFAVGYDDGTVYIVPNVQSKPQAWAASKAHLNAITSLRFFPSSRVLLTAGVDFSMSILSAEPPVVPSSATGPTAAWIKPVRTFKGHARAITSTAIVSRGRNILSASKDGTVRLWDVPSGSQVRSMGVSGFIPALAIDIGERGEGAFSQPPDGEDGPKSVQLDTREVETSDKVVFCALQDGSFQAFDLGAKQSVFHSQRGPSPLQSIAYAPASSLLATGSEKGLISVYDTRMLDVPLTTFSRNGASVEDLTFLHSSGSESKEVGLAVATEDGLPYVVGVRPEGPVVQAELIGTDCDAVRAVRTGGLLREVWTASDDGIVRRYEGVTHIG</sequence>
<dbReference type="SMART" id="SM00320">
    <property type="entry name" value="WD40"/>
    <property type="match status" value="5"/>
</dbReference>
<dbReference type="PROSITE" id="PS50082">
    <property type="entry name" value="WD_REPEATS_2"/>
    <property type="match status" value="1"/>
</dbReference>
<reference evidence="4" key="1">
    <citation type="journal article" date="2021" name="New Phytol.">
        <title>Evolutionary innovations through gain and loss of genes in the ectomycorrhizal Boletales.</title>
        <authorList>
            <person name="Wu G."/>
            <person name="Miyauchi S."/>
            <person name="Morin E."/>
            <person name="Kuo A."/>
            <person name="Drula E."/>
            <person name="Varga T."/>
            <person name="Kohler A."/>
            <person name="Feng B."/>
            <person name="Cao Y."/>
            <person name="Lipzen A."/>
            <person name="Daum C."/>
            <person name="Hundley H."/>
            <person name="Pangilinan J."/>
            <person name="Johnson J."/>
            <person name="Barry K."/>
            <person name="LaButti K."/>
            <person name="Ng V."/>
            <person name="Ahrendt S."/>
            <person name="Min B."/>
            <person name="Choi I.G."/>
            <person name="Park H."/>
            <person name="Plett J.M."/>
            <person name="Magnuson J."/>
            <person name="Spatafora J.W."/>
            <person name="Nagy L.G."/>
            <person name="Henrissat B."/>
            <person name="Grigoriev I.V."/>
            <person name="Yang Z.L."/>
            <person name="Xu J."/>
            <person name="Martin F.M."/>
        </authorList>
    </citation>
    <scope>NUCLEOTIDE SEQUENCE</scope>
    <source>
        <strain evidence="4">KKN 215</strain>
    </source>
</reference>
<dbReference type="SUPFAM" id="SSF50978">
    <property type="entry name" value="WD40 repeat-like"/>
    <property type="match status" value="1"/>
</dbReference>